<evidence type="ECO:0000313" key="11">
    <source>
        <dbReference type="Proteomes" id="UP000646745"/>
    </source>
</evidence>
<comment type="similarity">
    <text evidence="2">Belongs to the BCCT transporter (TC 2.A.15) family.</text>
</comment>
<keyword evidence="3" id="KW-0813">Transport</keyword>
<comment type="subcellular location">
    <subcellularLocation>
        <location evidence="1">Cell membrane</location>
        <topology evidence="1">Multi-pass membrane protein</topology>
    </subcellularLocation>
</comment>
<evidence type="ECO:0000256" key="5">
    <source>
        <dbReference type="ARBA" id="ARBA00022692"/>
    </source>
</evidence>
<evidence type="ECO:0000256" key="8">
    <source>
        <dbReference type="SAM" id="MobiDB-lite"/>
    </source>
</evidence>
<evidence type="ECO:0000256" key="3">
    <source>
        <dbReference type="ARBA" id="ARBA00022448"/>
    </source>
</evidence>
<dbReference type="InterPro" id="IPR000060">
    <property type="entry name" value="BCCT_transptr"/>
</dbReference>
<name>A0ABQ3E843_9GAMM</name>
<feature type="transmembrane region" description="Helical" evidence="9">
    <location>
        <begin position="110"/>
        <end position="129"/>
    </location>
</feature>
<dbReference type="PANTHER" id="PTHR30047:SF7">
    <property type="entry name" value="HIGH-AFFINITY CHOLINE TRANSPORT PROTEIN"/>
    <property type="match status" value="1"/>
</dbReference>
<dbReference type="Proteomes" id="UP000646745">
    <property type="component" value="Unassembled WGS sequence"/>
</dbReference>
<feature type="transmembrane region" description="Helical" evidence="9">
    <location>
        <begin position="208"/>
        <end position="234"/>
    </location>
</feature>
<dbReference type="PANTHER" id="PTHR30047">
    <property type="entry name" value="HIGH-AFFINITY CHOLINE TRANSPORT PROTEIN-RELATED"/>
    <property type="match status" value="1"/>
</dbReference>
<gene>
    <name evidence="10" type="ORF">GCM10009038_21710</name>
</gene>
<feature type="transmembrane region" description="Helical" evidence="9">
    <location>
        <begin position="254"/>
        <end position="272"/>
    </location>
</feature>
<organism evidence="10 11">
    <name type="scientific">Salinicola rhizosphaerae</name>
    <dbReference type="NCBI Taxonomy" id="1443141"/>
    <lineage>
        <taxon>Bacteria</taxon>
        <taxon>Pseudomonadati</taxon>
        <taxon>Pseudomonadota</taxon>
        <taxon>Gammaproteobacteria</taxon>
        <taxon>Oceanospirillales</taxon>
        <taxon>Halomonadaceae</taxon>
        <taxon>Salinicola</taxon>
    </lineage>
</organism>
<feature type="transmembrane region" description="Helical" evidence="9">
    <location>
        <begin position="284"/>
        <end position="304"/>
    </location>
</feature>
<keyword evidence="5 9" id="KW-0812">Transmembrane</keyword>
<evidence type="ECO:0000256" key="6">
    <source>
        <dbReference type="ARBA" id="ARBA00022989"/>
    </source>
</evidence>
<keyword evidence="7 9" id="KW-0472">Membrane</keyword>
<evidence type="ECO:0000256" key="1">
    <source>
        <dbReference type="ARBA" id="ARBA00004651"/>
    </source>
</evidence>
<dbReference type="EMBL" id="BMZI01000004">
    <property type="protein sequence ID" value="GHB22415.1"/>
    <property type="molecule type" value="Genomic_DNA"/>
</dbReference>
<keyword evidence="6 9" id="KW-1133">Transmembrane helix</keyword>
<feature type="compositionally biased region" description="Polar residues" evidence="8">
    <location>
        <begin position="9"/>
        <end position="21"/>
    </location>
</feature>
<feature type="transmembrane region" description="Helical" evidence="9">
    <location>
        <begin position="368"/>
        <end position="394"/>
    </location>
</feature>
<dbReference type="Pfam" id="PF02028">
    <property type="entry name" value="BCCT"/>
    <property type="match status" value="1"/>
</dbReference>
<evidence type="ECO:0000256" key="4">
    <source>
        <dbReference type="ARBA" id="ARBA00022475"/>
    </source>
</evidence>
<protein>
    <submittedName>
        <fullName evidence="10">Glycine/betaine ABC transporter</fullName>
    </submittedName>
</protein>
<sequence>MARFMPKQYPSNMTSKPNAPSNRGGRFGDPVVLVLTIGFIVLFLAGSAIAPDTVANWIGAGFTWSARTFGSTFQLLMLLTFFIAIGVALSPAGKARIGSHDRPDMSTFRWVSIILCTLLAGGGVFFAAGEPIYHFVVTPPAFDSEPGTAAAVPNALAQAFFHWGFTGWAILGTLPVAILSHQHYQRGMPLQPRTLLVPLLGDRLAGGFLGGIADAICAIAVTAGTVGPLGFLATQVSFGLHDLFGLPGGYEVELVILAVLGVIYVTSAVTGIDRGIQFLSRLNVILALLIGAAILLLGPTQFLVDSWFQGFGTYMSHFFEMSTMTAVTADASWLKWWTIFFFAWFVGFAPPMAIFVTRISRGRTIREMILATAVMAPVVTTIWFTLLGGSGIFYQLNGLIDLAEPLKNFQFDVATLTVAQALPGGTWMALAILVLTTVFVATTGDSMSYAVAVVCAGHEHPGRALRAFWGVVFALMAAILLSMGAGQVSVLQQFLVIPAVPVALMLIPTLWHGPKAAYAMARAQGVLPETSEQAAAGESR</sequence>
<evidence type="ECO:0000256" key="9">
    <source>
        <dbReference type="SAM" id="Phobius"/>
    </source>
</evidence>
<feature type="transmembrane region" description="Helical" evidence="9">
    <location>
        <begin position="31"/>
        <end position="49"/>
    </location>
</feature>
<keyword evidence="11" id="KW-1185">Reference proteome</keyword>
<feature type="transmembrane region" description="Helical" evidence="9">
    <location>
        <begin position="69"/>
        <end position="89"/>
    </location>
</feature>
<feature type="transmembrane region" description="Helical" evidence="9">
    <location>
        <begin position="427"/>
        <end position="455"/>
    </location>
</feature>
<comment type="caution">
    <text evidence="10">The sequence shown here is derived from an EMBL/GenBank/DDBJ whole genome shotgun (WGS) entry which is preliminary data.</text>
</comment>
<evidence type="ECO:0000313" key="10">
    <source>
        <dbReference type="EMBL" id="GHB22415.1"/>
    </source>
</evidence>
<feature type="transmembrane region" description="Helical" evidence="9">
    <location>
        <begin position="160"/>
        <end position="179"/>
    </location>
</feature>
<reference evidence="11" key="1">
    <citation type="journal article" date="2019" name="Int. J. Syst. Evol. Microbiol.">
        <title>The Global Catalogue of Microorganisms (GCM) 10K type strain sequencing project: providing services to taxonomists for standard genome sequencing and annotation.</title>
        <authorList>
            <consortium name="The Broad Institute Genomics Platform"/>
            <consortium name="The Broad Institute Genome Sequencing Center for Infectious Disease"/>
            <person name="Wu L."/>
            <person name="Ma J."/>
        </authorList>
    </citation>
    <scope>NUCLEOTIDE SEQUENCE [LARGE SCALE GENOMIC DNA]</scope>
    <source>
        <strain evidence="11">KCTC 32998</strain>
    </source>
</reference>
<evidence type="ECO:0000256" key="7">
    <source>
        <dbReference type="ARBA" id="ARBA00023136"/>
    </source>
</evidence>
<feature type="transmembrane region" description="Helical" evidence="9">
    <location>
        <begin position="467"/>
        <end position="485"/>
    </location>
</feature>
<feature type="region of interest" description="Disordered" evidence="8">
    <location>
        <begin position="1"/>
        <end position="23"/>
    </location>
</feature>
<feature type="transmembrane region" description="Helical" evidence="9">
    <location>
        <begin position="336"/>
        <end position="356"/>
    </location>
</feature>
<proteinExistence type="inferred from homology"/>
<keyword evidence="4" id="KW-1003">Cell membrane</keyword>
<feature type="transmembrane region" description="Helical" evidence="9">
    <location>
        <begin position="491"/>
        <end position="511"/>
    </location>
</feature>
<evidence type="ECO:0000256" key="2">
    <source>
        <dbReference type="ARBA" id="ARBA00005658"/>
    </source>
</evidence>
<accession>A0ABQ3E843</accession>